<accession>A0A9P6NB53</accession>
<gene>
    <name evidence="1" type="ORF">CROQUDRAFT_664339</name>
</gene>
<dbReference type="EMBL" id="MU167404">
    <property type="protein sequence ID" value="KAG0141062.1"/>
    <property type="molecule type" value="Genomic_DNA"/>
</dbReference>
<name>A0A9P6NB53_9BASI</name>
<protein>
    <submittedName>
        <fullName evidence="1">Uncharacterized protein</fullName>
    </submittedName>
</protein>
<dbReference type="Proteomes" id="UP000886653">
    <property type="component" value="Unassembled WGS sequence"/>
</dbReference>
<proteinExistence type="predicted"/>
<organism evidence="1 2">
    <name type="scientific">Cronartium quercuum f. sp. fusiforme G11</name>
    <dbReference type="NCBI Taxonomy" id="708437"/>
    <lineage>
        <taxon>Eukaryota</taxon>
        <taxon>Fungi</taxon>
        <taxon>Dikarya</taxon>
        <taxon>Basidiomycota</taxon>
        <taxon>Pucciniomycotina</taxon>
        <taxon>Pucciniomycetes</taxon>
        <taxon>Pucciniales</taxon>
        <taxon>Coleosporiaceae</taxon>
        <taxon>Cronartium</taxon>
    </lineage>
</organism>
<sequence>MGHIVVEFSFNNGNPCHIDDREENQEWGLVCFEAFTCSVTQCPCKATITPPQWGRSTCVFFIGKRMVYVKQACLVGSR</sequence>
<dbReference type="OrthoDB" id="200954at2759"/>
<reference evidence="1" key="1">
    <citation type="submission" date="2013-11" db="EMBL/GenBank/DDBJ databases">
        <title>Genome sequence of the fusiform rust pathogen reveals effectors for host alternation and coevolution with pine.</title>
        <authorList>
            <consortium name="DOE Joint Genome Institute"/>
            <person name="Smith K."/>
            <person name="Pendleton A."/>
            <person name="Kubisiak T."/>
            <person name="Anderson C."/>
            <person name="Salamov A."/>
            <person name="Aerts A."/>
            <person name="Riley R."/>
            <person name="Clum A."/>
            <person name="Lindquist E."/>
            <person name="Ence D."/>
            <person name="Campbell M."/>
            <person name="Kronenberg Z."/>
            <person name="Feau N."/>
            <person name="Dhillon B."/>
            <person name="Hamelin R."/>
            <person name="Burleigh J."/>
            <person name="Smith J."/>
            <person name="Yandell M."/>
            <person name="Nelson C."/>
            <person name="Grigoriev I."/>
            <person name="Davis J."/>
        </authorList>
    </citation>
    <scope>NUCLEOTIDE SEQUENCE</scope>
    <source>
        <strain evidence="1">G11</strain>
    </source>
</reference>
<evidence type="ECO:0000313" key="2">
    <source>
        <dbReference type="Proteomes" id="UP000886653"/>
    </source>
</evidence>
<dbReference type="AlphaFoldDB" id="A0A9P6NB53"/>
<comment type="caution">
    <text evidence="1">The sequence shown here is derived from an EMBL/GenBank/DDBJ whole genome shotgun (WGS) entry which is preliminary data.</text>
</comment>
<keyword evidence="2" id="KW-1185">Reference proteome</keyword>
<evidence type="ECO:0000313" key="1">
    <source>
        <dbReference type="EMBL" id="KAG0141062.1"/>
    </source>
</evidence>